<reference evidence="2 3" key="1">
    <citation type="journal article" date="2022" name="Nat. Genet.">
        <title>Improved pea reference genome and pan-genome highlight genomic features and evolutionary characteristics.</title>
        <authorList>
            <person name="Yang T."/>
            <person name="Liu R."/>
            <person name="Luo Y."/>
            <person name="Hu S."/>
            <person name="Wang D."/>
            <person name="Wang C."/>
            <person name="Pandey M.K."/>
            <person name="Ge S."/>
            <person name="Xu Q."/>
            <person name="Li N."/>
            <person name="Li G."/>
            <person name="Huang Y."/>
            <person name="Saxena R.K."/>
            <person name="Ji Y."/>
            <person name="Li M."/>
            <person name="Yan X."/>
            <person name="He Y."/>
            <person name="Liu Y."/>
            <person name="Wang X."/>
            <person name="Xiang C."/>
            <person name="Varshney R.K."/>
            <person name="Ding H."/>
            <person name="Gao S."/>
            <person name="Zong X."/>
        </authorList>
    </citation>
    <scope>NUCLEOTIDE SEQUENCE [LARGE SCALE GENOMIC DNA]</scope>
    <source>
        <strain evidence="2 3">cv. Zhongwan 6</strain>
    </source>
</reference>
<evidence type="ECO:0000313" key="3">
    <source>
        <dbReference type="Proteomes" id="UP001058974"/>
    </source>
</evidence>
<proteinExistence type="predicted"/>
<dbReference type="EMBL" id="JAMSHJ010000007">
    <property type="protein sequence ID" value="KAI5390975.1"/>
    <property type="molecule type" value="Genomic_DNA"/>
</dbReference>
<keyword evidence="3" id="KW-1185">Reference proteome</keyword>
<name>A0A9D4VVI1_PEA</name>
<dbReference type="Gramene" id="Psat07G0600600-T1">
    <property type="protein sequence ID" value="KAI5390975.1"/>
    <property type="gene ID" value="KIW84_076006"/>
</dbReference>
<gene>
    <name evidence="2" type="ORF">KIW84_076006</name>
</gene>
<sequence>MREKKAANVEKSYGTTIEEIDHLVETNEAILKGFDDDEHHSNNSPTRPSITNSQDASSSRTKKRLKKVIEDDTSMIKISKTFKKMVDVFEMNTMELVKQSKNANGGDIWAELVEIDVEKSFLPLVYMYLVKNVDALKAFNGIPIDKREEMLHLIVLDYPFC</sequence>
<evidence type="ECO:0000256" key="1">
    <source>
        <dbReference type="SAM" id="MobiDB-lite"/>
    </source>
</evidence>
<feature type="compositionally biased region" description="Polar residues" evidence="1">
    <location>
        <begin position="42"/>
        <end position="59"/>
    </location>
</feature>
<accession>A0A9D4VVI1</accession>
<dbReference type="AlphaFoldDB" id="A0A9D4VVI1"/>
<protein>
    <submittedName>
        <fullName evidence="2">Uncharacterized protein</fullName>
    </submittedName>
</protein>
<feature type="region of interest" description="Disordered" evidence="1">
    <location>
        <begin position="34"/>
        <end position="66"/>
    </location>
</feature>
<comment type="caution">
    <text evidence="2">The sequence shown here is derived from an EMBL/GenBank/DDBJ whole genome shotgun (WGS) entry which is preliminary data.</text>
</comment>
<dbReference type="Proteomes" id="UP001058974">
    <property type="component" value="Chromosome 7"/>
</dbReference>
<organism evidence="2 3">
    <name type="scientific">Pisum sativum</name>
    <name type="common">Garden pea</name>
    <name type="synonym">Lathyrus oleraceus</name>
    <dbReference type="NCBI Taxonomy" id="3888"/>
    <lineage>
        <taxon>Eukaryota</taxon>
        <taxon>Viridiplantae</taxon>
        <taxon>Streptophyta</taxon>
        <taxon>Embryophyta</taxon>
        <taxon>Tracheophyta</taxon>
        <taxon>Spermatophyta</taxon>
        <taxon>Magnoliopsida</taxon>
        <taxon>eudicotyledons</taxon>
        <taxon>Gunneridae</taxon>
        <taxon>Pentapetalae</taxon>
        <taxon>rosids</taxon>
        <taxon>fabids</taxon>
        <taxon>Fabales</taxon>
        <taxon>Fabaceae</taxon>
        <taxon>Papilionoideae</taxon>
        <taxon>50 kb inversion clade</taxon>
        <taxon>NPAAA clade</taxon>
        <taxon>Hologalegina</taxon>
        <taxon>IRL clade</taxon>
        <taxon>Fabeae</taxon>
        <taxon>Lathyrus</taxon>
    </lineage>
</organism>
<evidence type="ECO:0000313" key="2">
    <source>
        <dbReference type="EMBL" id="KAI5390975.1"/>
    </source>
</evidence>